<evidence type="ECO:0000313" key="2">
    <source>
        <dbReference type="Proteomes" id="UP000001542"/>
    </source>
</evidence>
<reference evidence="1" key="2">
    <citation type="journal article" date="2007" name="Science">
        <title>Draft genome sequence of the sexually transmitted pathogen Trichomonas vaginalis.</title>
        <authorList>
            <person name="Carlton J.M."/>
            <person name="Hirt R.P."/>
            <person name="Silva J.C."/>
            <person name="Delcher A.L."/>
            <person name="Schatz M."/>
            <person name="Zhao Q."/>
            <person name="Wortman J.R."/>
            <person name="Bidwell S.L."/>
            <person name="Alsmark U.C.M."/>
            <person name="Besteiro S."/>
            <person name="Sicheritz-Ponten T."/>
            <person name="Noel C.J."/>
            <person name="Dacks J.B."/>
            <person name="Foster P.G."/>
            <person name="Simillion C."/>
            <person name="Van de Peer Y."/>
            <person name="Miranda-Saavedra D."/>
            <person name="Barton G.J."/>
            <person name="Westrop G.D."/>
            <person name="Mueller S."/>
            <person name="Dessi D."/>
            <person name="Fiori P.L."/>
            <person name="Ren Q."/>
            <person name="Paulsen I."/>
            <person name="Zhang H."/>
            <person name="Bastida-Corcuera F.D."/>
            <person name="Simoes-Barbosa A."/>
            <person name="Brown M.T."/>
            <person name="Hayes R.D."/>
            <person name="Mukherjee M."/>
            <person name="Okumura C.Y."/>
            <person name="Schneider R."/>
            <person name="Smith A.J."/>
            <person name="Vanacova S."/>
            <person name="Villalvazo M."/>
            <person name="Haas B.J."/>
            <person name="Pertea M."/>
            <person name="Feldblyum T.V."/>
            <person name="Utterback T.R."/>
            <person name="Shu C.L."/>
            <person name="Osoegawa K."/>
            <person name="de Jong P.J."/>
            <person name="Hrdy I."/>
            <person name="Horvathova L."/>
            <person name="Zubacova Z."/>
            <person name="Dolezal P."/>
            <person name="Malik S.B."/>
            <person name="Logsdon J.M. Jr."/>
            <person name="Henze K."/>
            <person name="Gupta A."/>
            <person name="Wang C.C."/>
            <person name="Dunne R.L."/>
            <person name="Upcroft J.A."/>
            <person name="Upcroft P."/>
            <person name="White O."/>
            <person name="Salzberg S.L."/>
            <person name="Tang P."/>
            <person name="Chiu C.-H."/>
            <person name="Lee Y.-S."/>
            <person name="Embley T.M."/>
            <person name="Coombs G.H."/>
            <person name="Mottram J.C."/>
            <person name="Tachezy J."/>
            <person name="Fraser-Liggett C.M."/>
            <person name="Johnson P.J."/>
        </authorList>
    </citation>
    <scope>NUCLEOTIDE SEQUENCE [LARGE SCALE GENOMIC DNA]</scope>
    <source>
        <strain evidence="1">G3</strain>
    </source>
</reference>
<protein>
    <submittedName>
        <fullName evidence="1">Uncharacterized protein</fullName>
    </submittedName>
</protein>
<dbReference type="InParanoid" id="A2EUF7"/>
<accession>A2EUF7</accession>
<evidence type="ECO:0000313" key="1">
    <source>
        <dbReference type="EMBL" id="EAY03716.1"/>
    </source>
</evidence>
<reference evidence="1" key="1">
    <citation type="submission" date="2006-10" db="EMBL/GenBank/DDBJ databases">
        <authorList>
            <person name="Amadeo P."/>
            <person name="Zhao Q."/>
            <person name="Wortman J."/>
            <person name="Fraser-Liggett C."/>
            <person name="Carlton J."/>
        </authorList>
    </citation>
    <scope>NUCLEOTIDE SEQUENCE</scope>
    <source>
        <strain evidence="1">G3</strain>
    </source>
</reference>
<dbReference type="AlphaFoldDB" id="A2EUF7"/>
<sequence length="243" mass="29189">MLIDKFHLAAKGKDNYELYRNIASKCLYQLYNSAEFPQQMYYSQDYLEKINFSISNRKIFDYYHRAQYLYEGMILYLDLAKFSDEEKQKCIDTFSDVSNQVYRVVDQFLRDYELPAVSIKHCRPFSYFYRDTLNNCIILLTATFSNVIRCVQSGIKKIWENYKDKVYPDFFDSGYYRDVFDQDYLFGEMDFNTPYYFGKKEDFERLIKQINSKTSTIVERSSDLQTLNRNCEEPTVKEIENSI</sequence>
<dbReference type="RefSeq" id="XP_001315939.1">
    <property type="nucleotide sequence ID" value="XM_001315904.1"/>
</dbReference>
<gene>
    <name evidence="1" type="ORF">TVAG_473400</name>
</gene>
<organism evidence="1 2">
    <name type="scientific">Trichomonas vaginalis (strain ATCC PRA-98 / G3)</name>
    <dbReference type="NCBI Taxonomy" id="412133"/>
    <lineage>
        <taxon>Eukaryota</taxon>
        <taxon>Metamonada</taxon>
        <taxon>Parabasalia</taxon>
        <taxon>Trichomonadida</taxon>
        <taxon>Trichomonadidae</taxon>
        <taxon>Trichomonas</taxon>
    </lineage>
</organism>
<proteinExistence type="predicted"/>
<name>A2EUF7_TRIV3</name>
<dbReference type="KEGG" id="tva:4761562"/>
<dbReference type="VEuPathDB" id="TrichDB:TVAGG3_0317160"/>
<dbReference type="EMBL" id="DS113496">
    <property type="protein sequence ID" value="EAY03716.1"/>
    <property type="molecule type" value="Genomic_DNA"/>
</dbReference>
<dbReference type="VEuPathDB" id="TrichDB:TVAG_473400"/>
<keyword evidence="2" id="KW-1185">Reference proteome</keyword>
<dbReference type="Proteomes" id="UP000001542">
    <property type="component" value="Unassembled WGS sequence"/>
</dbReference>
<dbReference type="SMR" id="A2EUF7"/>